<protein>
    <submittedName>
        <fullName evidence="1">Uncharacterized protein</fullName>
    </submittedName>
</protein>
<proteinExistence type="predicted"/>
<evidence type="ECO:0000313" key="1">
    <source>
        <dbReference type="EMBL" id="KAH1098694.1"/>
    </source>
</evidence>
<dbReference type="AlphaFoldDB" id="A0A9D3VYP2"/>
<evidence type="ECO:0000313" key="2">
    <source>
        <dbReference type="Proteomes" id="UP000828251"/>
    </source>
</evidence>
<organism evidence="1 2">
    <name type="scientific">Gossypium stocksii</name>
    <dbReference type="NCBI Taxonomy" id="47602"/>
    <lineage>
        <taxon>Eukaryota</taxon>
        <taxon>Viridiplantae</taxon>
        <taxon>Streptophyta</taxon>
        <taxon>Embryophyta</taxon>
        <taxon>Tracheophyta</taxon>
        <taxon>Spermatophyta</taxon>
        <taxon>Magnoliopsida</taxon>
        <taxon>eudicotyledons</taxon>
        <taxon>Gunneridae</taxon>
        <taxon>Pentapetalae</taxon>
        <taxon>rosids</taxon>
        <taxon>malvids</taxon>
        <taxon>Malvales</taxon>
        <taxon>Malvaceae</taxon>
        <taxon>Malvoideae</taxon>
        <taxon>Gossypium</taxon>
    </lineage>
</organism>
<name>A0A9D3VYP2_9ROSI</name>
<keyword evidence="2" id="KW-1185">Reference proteome</keyword>
<dbReference type="Proteomes" id="UP000828251">
    <property type="component" value="Unassembled WGS sequence"/>
</dbReference>
<comment type="caution">
    <text evidence="1">The sequence shown here is derived from an EMBL/GenBank/DDBJ whole genome shotgun (WGS) entry which is preliminary data.</text>
</comment>
<sequence length="77" mass="8471">MAPGYLGRTGIVYGHLLSMKNCLDFCCFSGMLGPTAKSCEEEPLDLDENSFSFRFGPALRASFVRSEIKWEGEGVSI</sequence>
<dbReference type="EMBL" id="JAIQCV010000005">
    <property type="protein sequence ID" value="KAH1098694.1"/>
    <property type="molecule type" value="Genomic_DNA"/>
</dbReference>
<accession>A0A9D3VYP2</accession>
<gene>
    <name evidence="1" type="ORF">J1N35_015615</name>
</gene>
<reference evidence="1 2" key="1">
    <citation type="journal article" date="2021" name="Plant Biotechnol. J.">
        <title>Multi-omics assisted identification of the key and species-specific regulatory components of drought-tolerant mechanisms in Gossypium stocksii.</title>
        <authorList>
            <person name="Yu D."/>
            <person name="Ke L."/>
            <person name="Zhang D."/>
            <person name="Wu Y."/>
            <person name="Sun Y."/>
            <person name="Mei J."/>
            <person name="Sun J."/>
            <person name="Sun Y."/>
        </authorList>
    </citation>
    <scope>NUCLEOTIDE SEQUENCE [LARGE SCALE GENOMIC DNA]</scope>
    <source>
        <strain evidence="2">cv. E1</strain>
        <tissue evidence="1">Leaf</tissue>
    </source>
</reference>